<name>A0ACB8LZ06_CITSI</name>
<protein>
    <submittedName>
        <fullName evidence="1">Reverse transcriptase domain-containing protein</fullName>
    </submittedName>
</protein>
<sequence length="1202" mass="135431">MASGSGTRKAKPGPGPKFCHPYARPYGIWMKAPPGRGMMNSSERWLRTTPPEMEVDNLGNYSNSGITMVVGENGATKSAKDGSKSHGKEQIDKNVPNTLEPPTHVRGWSQMGINGQNSGDSTSGMAIVKANEFNYDFQLIISNAKCRRSSNGPLSIVGHKEVGPLRQMSCLSWNCRGLGHPRTIQVLVDMAKQYNLVFIFLMETLYHRDKLEKLKIQLGYVGLFVIDKVGWSGGLALFWKPNYKVQLLKFGKTFIDVAVGNSEGRQWRVTSFYGFSESVCHRESWSLLRSLDLSSSLPWVCMGDFNDLLHSSEKCGKHVHPKWKLHGFHEAVSYSSLFDLGMIGYQFTWERSRGSKDWVEERLDRALASNSWIHLFPKAKVISLEASCSDHLLIFLDPAPVERSPRTLLCFVGVVTSRMISKLVFWSARGKWLCFEVNVIRLVWIDLLKQGSTITNYCTAMRFFGSRGQKSIWLKECDMNSMYFHAMSSAQKKQNVIEKLQNIQGQQCTTPKDINKIINKYFTQIFSSEGGSCAEQNHSLMEPFSPADVRDAIFNMHPDKSPGPDRMNPTFFQKVWPIVRDEVFAACLNYIRQSLCNVLYKIVAKMLASHLKLVLGSIISDSQSVFIPGRAIIDNIMISTEIMHYLKRKRQGYIVPSRGIRQGDPLSSYLFIICADGLSLLIKHYERAGLLHGVRIARGAPYLTHLFFADDCFLFFKASVQEARAIKTVLSMYGAASDQKVNYNKSSISFSANVNNEVAHSICSLLGVQGTDDHGTYLGLPSYIGISKSVVLSYICDRVWKRLQGWNKKLLSRAGKEILLKTVAQAMPNYAMNIYLLPMELCRELERMMNSFWWDRKRNGSRGWHLLTNPNTLVARLFKARYYPNTSFAEAQLGSNPSYVWRSILAAQPAILRGSRIQIGGGQQTVIGSAPWLPNMDSGLITSTLPANINSATVDSLMVPNQRRWDYDVMDDIFNNRDRDLILRIPLGSRLNKDIWFWLPDSKGLFTVRSCYRMLDTMHSPPSSSTWRKLWQFPVPAKVKNFLWRAMANVLTTADNLLQRRVEPSVGWFKCNVDAAIVSSRGMISFGAVIQSAGGEFIVAKSDILPGRFEAREAEVIGVREALSWLKKFGFQSVVLEMDSLQVFSALHDKVVYPNDFSTIITDCKVLARSLGEVVFSFIRRYANSIAHTVAQVEGFMSGIGE</sequence>
<keyword evidence="1" id="KW-0808">Transferase</keyword>
<proteinExistence type="predicted"/>
<accession>A0ACB8LZ06</accession>
<organism evidence="1 2">
    <name type="scientific">Citrus sinensis</name>
    <name type="common">Sweet orange</name>
    <name type="synonym">Citrus aurantium var. sinensis</name>
    <dbReference type="NCBI Taxonomy" id="2711"/>
    <lineage>
        <taxon>Eukaryota</taxon>
        <taxon>Viridiplantae</taxon>
        <taxon>Streptophyta</taxon>
        <taxon>Embryophyta</taxon>
        <taxon>Tracheophyta</taxon>
        <taxon>Spermatophyta</taxon>
        <taxon>Magnoliopsida</taxon>
        <taxon>eudicotyledons</taxon>
        <taxon>Gunneridae</taxon>
        <taxon>Pentapetalae</taxon>
        <taxon>rosids</taxon>
        <taxon>malvids</taxon>
        <taxon>Sapindales</taxon>
        <taxon>Rutaceae</taxon>
        <taxon>Aurantioideae</taxon>
        <taxon>Citrus</taxon>
    </lineage>
</organism>
<gene>
    <name evidence="1" type="ORF">KPL71_007387</name>
</gene>
<keyword evidence="1" id="KW-0548">Nucleotidyltransferase</keyword>
<reference evidence="2" key="1">
    <citation type="journal article" date="2023" name="Hortic. Res.">
        <title>A chromosome-level phased genome enabling allele-level studies in sweet orange: a case study on citrus Huanglongbing tolerance.</title>
        <authorList>
            <person name="Wu B."/>
            <person name="Yu Q."/>
            <person name="Deng Z."/>
            <person name="Duan Y."/>
            <person name="Luo F."/>
            <person name="Gmitter F. Jr."/>
        </authorList>
    </citation>
    <scope>NUCLEOTIDE SEQUENCE [LARGE SCALE GENOMIC DNA]</scope>
    <source>
        <strain evidence="2">cv. Valencia</strain>
    </source>
</reference>
<dbReference type="Proteomes" id="UP000829398">
    <property type="component" value="Chromosome 3"/>
</dbReference>
<evidence type="ECO:0000313" key="1">
    <source>
        <dbReference type="EMBL" id="KAH9778551.1"/>
    </source>
</evidence>
<comment type="caution">
    <text evidence="1">The sequence shown here is derived from an EMBL/GenBank/DDBJ whole genome shotgun (WGS) entry which is preliminary data.</text>
</comment>
<keyword evidence="1" id="KW-0695">RNA-directed DNA polymerase</keyword>
<keyword evidence="2" id="KW-1185">Reference proteome</keyword>
<evidence type="ECO:0000313" key="2">
    <source>
        <dbReference type="Proteomes" id="UP000829398"/>
    </source>
</evidence>
<dbReference type="EMBL" id="CM039172">
    <property type="protein sequence ID" value="KAH9778551.1"/>
    <property type="molecule type" value="Genomic_DNA"/>
</dbReference>